<reference evidence="4" key="1">
    <citation type="journal article" date="2012" name="PLoS Genet.">
        <title>The genomes of the fungal plant pathogens Cladosporium fulvum and Dothistroma septosporum reveal adaptation to different hosts and lifestyles but also signatures of common ancestry.</title>
        <authorList>
            <person name="de Wit P.J.G.M."/>
            <person name="van der Burgt A."/>
            <person name="Oekmen B."/>
            <person name="Stergiopoulos I."/>
            <person name="Abd-Elsalam K.A."/>
            <person name="Aerts A.L."/>
            <person name="Bahkali A.H."/>
            <person name="Beenen H.G."/>
            <person name="Chettri P."/>
            <person name="Cox M.P."/>
            <person name="Datema E."/>
            <person name="de Vries R.P."/>
            <person name="Dhillon B."/>
            <person name="Ganley A.R."/>
            <person name="Griffiths S.A."/>
            <person name="Guo Y."/>
            <person name="Hamelin R.C."/>
            <person name="Henrissat B."/>
            <person name="Kabir M.S."/>
            <person name="Jashni M.K."/>
            <person name="Kema G."/>
            <person name="Klaubauf S."/>
            <person name="Lapidus A."/>
            <person name="Levasseur A."/>
            <person name="Lindquist E."/>
            <person name="Mehrabi R."/>
            <person name="Ohm R.A."/>
            <person name="Owen T.J."/>
            <person name="Salamov A."/>
            <person name="Schwelm A."/>
            <person name="Schijlen E."/>
            <person name="Sun H."/>
            <person name="van den Burg H.A."/>
            <person name="van Ham R.C.H.J."/>
            <person name="Zhang S."/>
            <person name="Goodwin S.B."/>
            <person name="Grigoriev I.V."/>
            <person name="Collemare J."/>
            <person name="Bradshaw R.E."/>
        </authorList>
    </citation>
    <scope>NUCLEOTIDE SEQUENCE [LARGE SCALE GENOMIC DNA]</scope>
    <source>
        <strain evidence="4">NZE10 / CBS 128990</strain>
    </source>
</reference>
<sequence length="156" mass="16757">MTSAIVLSLGTVALAEPRPEAQSQGKAVPYSAQRSTLVNRDNGSVDYPRFLFMLRTTIRKYNKDMELPAAVENSKLDWKRANEPLTDQSQDGGDVLYYELGDVLGQTSTSDFDTGSSDTFIPGPRCDTAQGCGGTTKHGQSGTDEHNTTTITCGSG</sequence>
<evidence type="ECO:0000313" key="3">
    <source>
        <dbReference type="EMBL" id="EME42190.1"/>
    </source>
</evidence>
<dbReference type="Proteomes" id="UP000016933">
    <property type="component" value="Unassembled WGS sequence"/>
</dbReference>
<feature type="signal peptide" evidence="2">
    <location>
        <begin position="1"/>
        <end position="15"/>
    </location>
</feature>
<dbReference type="AlphaFoldDB" id="N1PKX9"/>
<reference evidence="3 4" key="2">
    <citation type="journal article" date="2012" name="PLoS Pathog.">
        <title>Diverse lifestyles and strategies of plant pathogenesis encoded in the genomes of eighteen Dothideomycetes fungi.</title>
        <authorList>
            <person name="Ohm R.A."/>
            <person name="Feau N."/>
            <person name="Henrissat B."/>
            <person name="Schoch C.L."/>
            <person name="Horwitz B.A."/>
            <person name="Barry K.W."/>
            <person name="Condon B.J."/>
            <person name="Copeland A.C."/>
            <person name="Dhillon B."/>
            <person name="Glaser F."/>
            <person name="Hesse C.N."/>
            <person name="Kosti I."/>
            <person name="LaButti K."/>
            <person name="Lindquist E.A."/>
            <person name="Lucas S."/>
            <person name="Salamov A.A."/>
            <person name="Bradshaw R.E."/>
            <person name="Ciuffetti L."/>
            <person name="Hamelin R.C."/>
            <person name="Kema G.H.J."/>
            <person name="Lawrence C."/>
            <person name="Scott J.A."/>
            <person name="Spatafora J.W."/>
            <person name="Turgeon B.G."/>
            <person name="de Wit P.J.G.M."/>
            <person name="Zhong S."/>
            <person name="Goodwin S.B."/>
            <person name="Grigoriev I.V."/>
        </authorList>
    </citation>
    <scope>NUCLEOTIDE SEQUENCE [LARGE SCALE GENOMIC DNA]</scope>
    <source>
        <strain evidence="4">NZE10 / CBS 128990</strain>
    </source>
</reference>
<keyword evidence="2" id="KW-0732">Signal</keyword>
<evidence type="ECO:0000256" key="2">
    <source>
        <dbReference type="SAM" id="SignalP"/>
    </source>
</evidence>
<protein>
    <recommendedName>
        <fullName evidence="5">Peptidase A1 domain-containing protein</fullName>
    </recommendedName>
</protein>
<keyword evidence="4" id="KW-1185">Reference proteome</keyword>
<evidence type="ECO:0000256" key="1">
    <source>
        <dbReference type="SAM" id="MobiDB-lite"/>
    </source>
</evidence>
<feature type="region of interest" description="Disordered" evidence="1">
    <location>
        <begin position="132"/>
        <end position="156"/>
    </location>
</feature>
<evidence type="ECO:0008006" key="5">
    <source>
        <dbReference type="Google" id="ProtNLM"/>
    </source>
</evidence>
<dbReference type="EMBL" id="KB446541">
    <property type="protein sequence ID" value="EME42190.1"/>
    <property type="molecule type" value="Genomic_DNA"/>
</dbReference>
<accession>N1PKX9</accession>
<name>N1PKX9_DOTSN</name>
<organism evidence="3 4">
    <name type="scientific">Dothistroma septosporum (strain NZE10 / CBS 128990)</name>
    <name type="common">Red band needle blight fungus</name>
    <name type="synonym">Mycosphaerella pini</name>
    <dbReference type="NCBI Taxonomy" id="675120"/>
    <lineage>
        <taxon>Eukaryota</taxon>
        <taxon>Fungi</taxon>
        <taxon>Dikarya</taxon>
        <taxon>Ascomycota</taxon>
        <taxon>Pezizomycotina</taxon>
        <taxon>Dothideomycetes</taxon>
        <taxon>Dothideomycetidae</taxon>
        <taxon>Mycosphaerellales</taxon>
        <taxon>Mycosphaerellaceae</taxon>
        <taxon>Dothistroma</taxon>
    </lineage>
</organism>
<proteinExistence type="predicted"/>
<gene>
    <name evidence="3" type="ORF">DOTSEDRAFT_25826</name>
</gene>
<feature type="compositionally biased region" description="Polar residues" evidence="1">
    <location>
        <begin position="137"/>
        <end position="156"/>
    </location>
</feature>
<dbReference type="HOGENOM" id="CLU_1686535_0_0_1"/>
<evidence type="ECO:0000313" key="4">
    <source>
        <dbReference type="Proteomes" id="UP000016933"/>
    </source>
</evidence>
<feature type="chain" id="PRO_5012316740" description="Peptidase A1 domain-containing protein" evidence="2">
    <location>
        <begin position="16"/>
        <end position="156"/>
    </location>
</feature>